<organism evidence="1">
    <name type="scientific">Castellaniella ginsengisoli</name>
    <dbReference type="NCBI Taxonomy" id="546114"/>
    <lineage>
        <taxon>Bacteria</taxon>
        <taxon>Pseudomonadati</taxon>
        <taxon>Pseudomonadota</taxon>
        <taxon>Betaproteobacteria</taxon>
        <taxon>Burkholderiales</taxon>
        <taxon>Alcaligenaceae</taxon>
        <taxon>Castellaniella</taxon>
    </lineage>
</organism>
<dbReference type="InterPro" id="IPR024787">
    <property type="entry name" value="EcsC"/>
</dbReference>
<sequence length="269" mass="28262">MDDMPFTPADLEALRRAHALLETPGLAVRITNLIGTPVEKLLDRLPAGWSGQIGKVTRLALSKAADAALFTLNDQPGNSSSNRWHKIGAAATGGVGGFFGLAGLAVELPISTTLMMRSIADIARSEGESLSDPGTRVACLEVFALGGKSAADDGAESGYYVVRTALARAVSQAAEYAAGQVAVEHAAPPALMHLITLVAKRFGLQISEKAAAQAVPALGAAGGALINTLFIHHFQDMARGHFIIRRLERRYGKQAVQAAYEALGQPRED</sequence>
<gene>
    <name evidence="1" type="ORF">ABRY99_10525</name>
</gene>
<evidence type="ECO:0000313" key="1">
    <source>
        <dbReference type="EMBL" id="XDJ41373.1"/>
    </source>
</evidence>
<dbReference type="RefSeq" id="WP_368643161.1">
    <property type="nucleotide sequence ID" value="NZ_CP158252.1"/>
</dbReference>
<dbReference type="AlphaFoldDB" id="A0AB39CHB7"/>
<accession>A0AB39CHB7</accession>
<name>A0AB39CHB7_9BURK</name>
<dbReference type="Pfam" id="PF12787">
    <property type="entry name" value="EcsC"/>
    <property type="match status" value="1"/>
</dbReference>
<dbReference type="PANTHER" id="PTHR41260:SF1">
    <property type="entry name" value="PROTEIN ECSC"/>
    <property type="match status" value="1"/>
</dbReference>
<dbReference type="EMBL" id="CP158252">
    <property type="protein sequence ID" value="XDJ41373.1"/>
    <property type="molecule type" value="Genomic_DNA"/>
</dbReference>
<proteinExistence type="predicted"/>
<reference evidence="1" key="1">
    <citation type="submission" date="2024-05" db="EMBL/GenBank/DDBJ databases">
        <authorList>
            <person name="Luo Y.-C."/>
            <person name="Nicholds J."/>
            <person name="Mortimer T."/>
            <person name="Maboni G."/>
        </authorList>
    </citation>
    <scope>NUCLEOTIDE SEQUENCE</scope>
    <source>
        <strain evidence="1">153920</strain>
    </source>
</reference>
<dbReference type="PANTHER" id="PTHR41260">
    <property type="entry name" value="PROTEIN ECSC"/>
    <property type="match status" value="1"/>
</dbReference>
<protein>
    <submittedName>
        <fullName evidence="1">EcsC family protein</fullName>
    </submittedName>
</protein>